<gene>
    <name evidence="3" type="ORF">SAMN02745751_03115</name>
</gene>
<feature type="transmembrane region" description="Helical" evidence="1">
    <location>
        <begin position="36"/>
        <end position="55"/>
    </location>
</feature>
<dbReference type="Proteomes" id="UP000184052">
    <property type="component" value="Unassembled WGS sequence"/>
</dbReference>
<reference evidence="3 4" key="1">
    <citation type="submission" date="2016-11" db="EMBL/GenBank/DDBJ databases">
        <authorList>
            <person name="Jaros S."/>
            <person name="Januszkiewicz K."/>
            <person name="Wedrychowicz H."/>
        </authorList>
    </citation>
    <scope>NUCLEOTIDE SEQUENCE [LARGE SCALE GENOMIC DNA]</scope>
    <source>
        <strain evidence="3 4">DSM 17477</strain>
    </source>
</reference>
<dbReference type="GO" id="GO:0006508">
    <property type="term" value="P:proteolysis"/>
    <property type="evidence" value="ECO:0007669"/>
    <property type="project" value="UniProtKB-KW"/>
</dbReference>
<dbReference type="EMBL" id="FQZL01000030">
    <property type="protein sequence ID" value="SHJ67490.1"/>
    <property type="molecule type" value="Genomic_DNA"/>
</dbReference>
<evidence type="ECO:0000313" key="4">
    <source>
        <dbReference type="Proteomes" id="UP000184052"/>
    </source>
</evidence>
<evidence type="ECO:0000256" key="1">
    <source>
        <dbReference type="SAM" id="Phobius"/>
    </source>
</evidence>
<feature type="transmembrane region" description="Helical" evidence="1">
    <location>
        <begin position="12"/>
        <end position="30"/>
    </location>
</feature>
<keyword evidence="1" id="KW-0472">Membrane</keyword>
<feature type="transmembrane region" description="Helical" evidence="1">
    <location>
        <begin position="75"/>
        <end position="100"/>
    </location>
</feature>
<dbReference type="GO" id="GO:0004175">
    <property type="term" value="F:endopeptidase activity"/>
    <property type="evidence" value="ECO:0007669"/>
    <property type="project" value="UniProtKB-ARBA"/>
</dbReference>
<dbReference type="OrthoDB" id="4177129at2"/>
<dbReference type="PANTHER" id="PTHR43592:SF15">
    <property type="entry name" value="CAAX AMINO TERMINAL PROTEASE FAMILY PROTEIN"/>
    <property type="match status" value="1"/>
</dbReference>
<accession>A0A1M6L8H3</accession>
<dbReference type="InterPro" id="IPR003675">
    <property type="entry name" value="Rce1/LyrA-like_dom"/>
</dbReference>
<dbReference type="STRING" id="1121476.SAMN02745751_03115"/>
<keyword evidence="4" id="KW-1185">Reference proteome</keyword>
<sequence length="257" mass="29117">MVKSVFDIKQSLILYTVIVISFYFTSIAFFKAFDINGIPLTHVLTLFLPGILVTIMDKKDIREVYMLRKPAASRYIYIGLGMWLVVLIISGIYSVFAVKILPEEAELLEAFDYLFSNMSLTYQLLVIAVIPAIIEELLFRGLFLSSFLEHFKPCKAMVWTSLMFASMHFSLLKLFPTFMLGMVFAYTVYKTKSILPAIALHFINNGFSVVGTYFLLNTELDTGYIYSVDLLAVIITASVSLVFIKTGQKSRGEYGQN</sequence>
<feature type="transmembrane region" description="Helical" evidence="1">
    <location>
        <begin position="164"/>
        <end position="188"/>
    </location>
</feature>
<keyword evidence="3" id="KW-0645">Protease</keyword>
<evidence type="ECO:0000259" key="2">
    <source>
        <dbReference type="Pfam" id="PF02517"/>
    </source>
</evidence>
<dbReference type="Pfam" id="PF02517">
    <property type="entry name" value="Rce1-like"/>
    <property type="match status" value="1"/>
</dbReference>
<feature type="transmembrane region" description="Helical" evidence="1">
    <location>
        <begin position="223"/>
        <end position="244"/>
    </location>
</feature>
<feature type="domain" description="CAAX prenyl protease 2/Lysostaphin resistance protein A-like" evidence="2">
    <location>
        <begin position="120"/>
        <end position="206"/>
    </location>
</feature>
<organism evidence="3 4">
    <name type="scientific">Dethiosulfatibacter aminovorans DSM 17477</name>
    <dbReference type="NCBI Taxonomy" id="1121476"/>
    <lineage>
        <taxon>Bacteria</taxon>
        <taxon>Bacillati</taxon>
        <taxon>Bacillota</taxon>
        <taxon>Tissierellia</taxon>
        <taxon>Dethiosulfatibacter</taxon>
    </lineage>
</organism>
<evidence type="ECO:0000313" key="3">
    <source>
        <dbReference type="EMBL" id="SHJ67490.1"/>
    </source>
</evidence>
<dbReference type="GO" id="GO:0080120">
    <property type="term" value="P:CAAX-box protein maturation"/>
    <property type="evidence" value="ECO:0007669"/>
    <property type="project" value="UniProtKB-ARBA"/>
</dbReference>
<protein>
    <submittedName>
        <fullName evidence="3">Membrane protease YdiL, CAAX protease family</fullName>
    </submittedName>
</protein>
<dbReference type="AlphaFoldDB" id="A0A1M6L8H3"/>
<keyword evidence="3" id="KW-0378">Hydrolase</keyword>
<keyword evidence="1" id="KW-0812">Transmembrane</keyword>
<name>A0A1M6L8H3_9FIRM</name>
<dbReference type="RefSeq" id="WP_073050491.1">
    <property type="nucleotide sequence ID" value="NZ_FQZL01000030.1"/>
</dbReference>
<feature type="transmembrane region" description="Helical" evidence="1">
    <location>
        <begin position="120"/>
        <end position="143"/>
    </location>
</feature>
<keyword evidence="1" id="KW-1133">Transmembrane helix</keyword>
<proteinExistence type="predicted"/>
<feature type="transmembrane region" description="Helical" evidence="1">
    <location>
        <begin position="194"/>
        <end position="216"/>
    </location>
</feature>
<dbReference type="PANTHER" id="PTHR43592">
    <property type="entry name" value="CAAX AMINO TERMINAL PROTEASE"/>
    <property type="match status" value="1"/>
</dbReference>